<accession>A0ACC1H809</accession>
<proteinExistence type="predicted"/>
<reference evidence="1" key="1">
    <citation type="submission" date="2022-06" db="EMBL/GenBank/DDBJ databases">
        <title>Phylogenomic reconstructions and comparative analyses of Kickxellomycotina fungi.</title>
        <authorList>
            <person name="Reynolds N.K."/>
            <person name="Stajich J.E."/>
            <person name="Barry K."/>
            <person name="Grigoriev I.V."/>
            <person name="Crous P."/>
            <person name="Smith M.E."/>
        </authorList>
    </citation>
    <scope>NUCLEOTIDE SEQUENCE</scope>
    <source>
        <strain evidence="1">RSA 2271</strain>
    </source>
</reference>
<protein>
    <submittedName>
        <fullName evidence="1">Sphingosine N-acyltransferase lag1</fullName>
        <ecNumber evidence="1">2.3.1.24</ecNumber>
    </submittedName>
</protein>
<organism evidence="1 2">
    <name type="scientific">Spiromyces aspiralis</name>
    <dbReference type="NCBI Taxonomy" id="68401"/>
    <lineage>
        <taxon>Eukaryota</taxon>
        <taxon>Fungi</taxon>
        <taxon>Fungi incertae sedis</taxon>
        <taxon>Zoopagomycota</taxon>
        <taxon>Kickxellomycotina</taxon>
        <taxon>Kickxellomycetes</taxon>
        <taxon>Kickxellales</taxon>
        <taxon>Kickxellaceae</taxon>
        <taxon>Spiromyces</taxon>
    </lineage>
</organism>
<dbReference type="EC" id="2.3.1.24" evidence="1"/>
<keyword evidence="1" id="KW-0808">Transferase</keyword>
<keyword evidence="2" id="KW-1185">Reference proteome</keyword>
<name>A0ACC1H809_9FUNG</name>
<gene>
    <name evidence="1" type="primary">LAG1</name>
    <name evidence="1" type="ORF">EV182_008753</name>
</gene>
<dbReference type="Proteomes" id="UP001145114">
    <property type="component" value="Unassembled WGS sequence"/>
</dbReference>
<sequence length="82" mass="10090">MDFADIWLSLSKCMRYLKIEKPTVFVFSFFVLSWIYTRHYLYGIIMWSTFIESRQYLDINDAWHPERYSYYSFNSILGFTIL</sequence>
<dbReference type="EMBL" id="JAMZIH010009911">
    <property type="protein sequence ID" value="KAJ1669452.1"/>
    <property type="molecule type" value="Genomic_DNA"/>
</dbReference>
<evidence type="ECO:0000313" key="1">
    <source>
        <dbReference type="EMBL" id="KAJ1669452.1"/>
    </source>
</evidence>
<evidence type="ECO:0000313" key="2">
    <source>
        <dbReference type="Proteomes" id="UP001145114"/>
    </source>
</evidence>
<comment type="caution">
    <text evidence="1">The sequence shown here is derived from an EMBL/GenBank/DDBJ whole genome shotgun (WGS) entry which is preliminary data.</text>
</comment>
<feature type="non-terminal residue" evidence="1">
    <location>
        <position position="82"/>
    </location>
</feature>
<keyword evidence="1" id="KW-0012">Acyltransferase</keyword>